<keyword evidence="5 6" id="KW-0482">Metalloprotease</keyword>
<evidence type="ECO:0000259" key="8">
    <source>
        <dbReference type="Pfam" id="PF01435"/>
    </source>
</evidence>
<feature type="signal peptide" evidence="7">
    <location>
        <begin position="1"/>
        <end position="25"/>
    </location>
</feature>
<feature type="domain" description="Peptidase M48" evidence="8">
    <location>
        <begin position="62"/>
        <end position="249"/>
    </location>
</feature>
<dbReference type="RefSeq" id="WP_304276572.1">
    <property type="nucleotide sequence ID" value="NZ_QFQZ01000020.1"/>
</dbReference>
<keyword evidence="2" id="KW-0479">Metal-binding</keyword>
<dbReference type="GO" id="GO:0046872">
    <property type="term" value="F:metal ion binding"/>
    <property type="evidence" value="ECO:0007669"/>
    <property type="project" value="UniProtKB-KW"/>
</dbReference>
<dbReference type="PANTHER" id="PTHR22726:SF24">
    <property type="entry name" value="M48 FAMILY METALLOPEPTIDASE"/>
    <property type="match status" value="1"/>
</dbReference>
<reference evidence="9 10" key="1">
    <citation type="submission" date="2017-08" db="EMBL/GenBank/DDBJ databases">
        <title>Infants hospitalized years apart are colonized by the same room-sourced microbial strains.</title>
        <authorList>
            <person name="Brooks B."/>
            <person name="Olm M.R."/>
            <person name="Firek B.A."/>
            <person name="Baker R."/>
            <person name="Thomas B.C."/>
            <person name="Morowitz M.J."/>
            <person name="Banfield J.F."/>
        </authorList>
    </citation>
    <scope>NUCLEOTIDE SEQUENCE [LARGE SCALE GENOMIC DNA]</scope>
    <source>
        <strain evidence="9">S2_003_000_R2_4</strain>
    </source>
</reference>
<gene>
    <name evidence="9" type="ORF">DI526_08580</name>
</gene>
<dbReference type="Pfam" id="PF01435">
    <property type="entry name" value="Peptidase_M48"/>
    <property type="match status" value="1"/>
</dbReference>
<name>A0A2W5WM18_9CAUL</name>
<comment type="caution">
    <text evidence="9">The sequence shown here is derived from an EMBL/GenBank/DDBJ whole genome shotgun (WGS) entry which is preliminary data.</text>
</comment>
<dbReference type="GO" id="GO:0051603">
    <property type="term" value="P:proteolysis involved in protein catabolic process"/>
    <property type="evidence" value="ECO:0007669"/>
    <property type="project" value="TreeGrafter"/>
</dbReference>
<keyword evidence="7" id="KW-0732">Signal</keyword>
<organism evidence="9 10">
    <name type="scientific">Caulobacter segnis</name>
    <dbReference type="NCBI Taxonomy" id="88688"/>
    <lineage>
        <taxon>Bacteria</taxon>
        <taxon>Pseudomonadati</taxon>
        <taxon>Pseudomonadota</taxon>
        <taxon>Alphaproteobacteria</taxon>
        <taxon>Caulobacterales</taxon>
        <taxon>Caulobacteraceae</taxon>
        <taxon>Caulobacter</taxon>
    </lineage>
</organism>
<dbReference type="InterPro" id="IPR051156">
    <property type="entry name" value="Mito/Outer_Membr_Metalloprot"/>
</dbReference>
<keyword evidence="4 6" id="KW-0862">Zinc</keyword>
<dbReference type="GO" id="GO:0016020">
    <property type="term" value="C:membrane"/>
    <property type="evidence" value="ECO:0007669"/>
    <property type="project" value="TreeGrafter"/>
</dbReference>
<keyword evidence="1 6" id="KW-0645">Protease</keyword>
<dbReference type="EMBL" id="QFQZ01000020">
    <property type="protein sequence ID" value="PZR34998.1"/>
    <property type="molecule type" value="Genomic_DNA"/>
</dbReference>
<evidence type="ECO:0000256" key="7">
    <source>
        <dbReference type="SAM" id="SignalP"/>
    </source>
</evidence>
<dbReference type="InterPro" id="IPR001915">
    <property type="entry name" value="Peptidase_M48"/>
</dbReference>
<accession>A0A2W5WM18</accession>
<sequence length="256" mass="27268">MAPVRRLTLPLLLAAATALGGCAYNADLGRDQLLIVNDDSLARDGEKAWADTLRTAYISKEPRKNERVRAVGQRVIDAAGLSNRPWDYAVFLDEAPNAFVLPGGHVGVTVGLLSMVQNDDQLAAVIGHEAGHVVAHHAAERASQQTTAKVLLGIAGAATGGSDLGKLLKDHGDDAAKYGVLLPFSRKQELEADRLGVDFMQRAGYRPREAVKLWENMQAMDQAKGAAGAGGDLGSTHPSDAVRIQALERYLASKGW</sequence>
<evidence type="ECO:0000256" key="6">
    <source>
        <dbReference type="RuleBase" id="RU003983"/>
    </source>
</evidence>
<dbReference type="Gene3D" id="3.30.2010.10">
    <property type="entry name" value="Metalloproteases ('zincins'), catalytic domain"/>
    <property type="match status" value="1"/>
</dbReference>
<comment type="similarity">
    <text evidence="6">Belongs to the peptidase M48 family.</text>
</comment>
<dbReference type="GO" id="GO:0004222">
    <property type="term" value="F:metalloendopeptidase activity"/>
    <property type="evidence" value="ECO:0007669"/>
    <property type="project" value="InterPro"/>
</dbReference>
<evidence type="ECO:0000313" key="9">
    <source>
        <dbReference type="EMBL" id="PZR34998.1"/>
    </source>
</evidence>
<proteinExistence type="inferred from homology"/>
<evidence type="ECO:0000256" key="4">
    <source>
        <dbReference type="ARBA" id="ARBA00022833"/>
    </source>
</evidence>
<feature type="chain" id="PRO_5015910377" evidence="7">
    <location>
        <begin position="26"/>
        <end position="256"/>
    </location>
</feature>
<dbReference type="PANTHER" id="PTHR22726">
    <property type="entry name" value="METALLOENDOPEPTIDASE OMA1"/>
    <property type="match status" value="1"/>
</dbReference>
<dbReference type="CDD" id="cd07331">
    <property type="entry name" value="M48C_Oma1_like"/>
    <property type="match status" value="1"/>
</dbReference>
<protein>
    <submittedName>
        <fullName evidence="9">Zn-dependent protease with chaperone function</fullName>
    </submittedName>
</protein>
<dbReference type="AlphaFoldDB" id="A0A2W5WM18"/>
<keyword evidence="3 6" id="KW-0378">Hydrolase</keyword>
<evidence type="ECO:0000256" key="3">
    <source>
        <dbReference type="ARBA" id="ARBA00022801"/>
    </source>
</evidence>
<comment type="cofactor">
    <cofactor evidence="6">
        <name>Zn(2+)</name>
        <dbReference type="ChEBI" id="CHEBI:29105"/>
    </cofactor>
    <text evidence="6">Binds 1 zinc ion per subunit.</text>
</comment>
<dbReference type="PROSITE" id="PS51257">
    <property type="entry name" value="PROKAR_LIPOPROTEIN"/>
    <property type="match status" value="1"/>
</dbReference>
<evidence type="ECO:0000256" key="1">
    <source>
        <dbReference type="ARBA" id="ARBA00022670"/>
    </source>
</evidence>
<dbReference type="Proteomes" id="UP000249393">
    <property type="component" value="Unassembled WGS sequence"/>
</dbReference>
<evidence type="ECO:0000256" key="2">
    <source>
        <dbReference type="ARBA" id="ARBA00022723"/>
    </source>
</evidence>
<evidence type="ECO:0000256" key="5">
    <source>
        <dbReference type="ARBA" id="ARBA00023049"/>
    </source>
</evidence>
<evidence type="ECO:0000313" key="10">
    <source>
        <dbReference type="Proteomes" id="UP000249393"/>
    </source>
</evidence>